<dbReference type="Proteomes" id="UP000271098">
    <property type="component" value="Unassembled WGS sequence"/>
</dbReference>
<gene>
    <name evidence="2" type="ORF">GPUH_LOCUS17207</name>
</gene>
<accession>A0A183E8B5</accession>
<dbReference type="GO" id="GO:0003682">
    <property type="term" value="F:chromatin binding"/>
    <property type="evidence" value="ECO:0007669"/>
    <property type="project" value="TreeGrafter"/>
</dbReference>
<organism evidence="4">
    <name type="scientific">Gongylonema pulchrum</name>
    <dbReference type="NCBI Taxonomy" id="637853"/>
    <lineage>
        <taxon>Eukaryota</taxon>
        <taxon>Metazoa</taxon>
        <taxon>Ecdysozoa</taxon>
        <taxon>Nematoda</taxon>
        <taxon>Chromadorea</taxon>
        <taxon>Rhabditida</taxon>
        <taxon>Spirurina</taxon>
        <taxon>Spiruromorpha</taxon>
        <taxon>Spiruroidea</taxon>
        <taxon>Gongylonematidae</taxon>
        <taxon>Gongylonema</taxon>
    </lineage>
</organism>
<proteinExistence type="inferred from homology"/>
<protein>
    <submittedName>
        <fullName evidence="4">STAG domain-containing protein</fullName>
    </submittedName>
</protein>
<reference evidence="4" key="1">
    <citation type="submission" date="2016-06" db="UniProtKB">
        <authorList>
            <consortium name="WormBaseParasite"/>
        </authorList>
    </citation>
    <scope>IDENTIFICATION</scope>
</reference>
<dbReference type="PANTHER" id="PTHR11199">
    <property type="entry name" value="STROMAL ANTIGEN"/>
    <property type="match status" value="1"/>
</dbReference>
<evidence type="ECO:0000313" key="3">
    <source>
        <dbReference type="Proteomes" id="UP000271098"/>
    </source>
</evidence>
<dbReference type="WBParaSite" id="GPUH_0001722801-mRNA-1">
    <property type="protein sequence ID" value="GPUH_0001722801-mRNA-1"/>
    <property type="gene ID" value="GPUH_0001722801"/>
</dbReference>
<reference evidence="2 3" key="2">
    <citation type="submission" date="2018-11" db="EMBL/GenBank/DDBJ databases">
        <authorList>
            <consortium name="Pathogen Informatics"/>
        </authorList>
    </citation>
    <scope>NUCLEOTIDE SEQUENCE [LARGE SCALE GENOMIC DNA]</scope>
</reference>
<name>A0A183E8B5_9BILA</name>
<dbReference type="GO" id="GO:0008278">
    <property type="term" value="C:cohesin complex"/>
    <property type="evidence" value="ECO:0007669"/>
    <property type="project" value="TreeGrafter"/>
</dbReference>
<dbReference type="InterPro" id="IPR039662">
    <property type="entry name" value="Cohesin_Scc3/SA"/>
</dbReference>
<dbReference type="GO" id="GO:0005634">
    <property type="term" value="C:nucleus"/>
    <property type="evidence" value="ECO:0007669"/>
    <property type="project" value="TreeGrafter"/>
</dbReference>
<comment type="similarity">
    <text evidence="1">Belongs to the SCC3 family.</text>
</comment>
<dbReference type="GO" id="GO:0007062">
    <property type="term" value="P:sister chromatid cohesion"/>
    <property type="evidence" value="ECO:0007669"/>
    <property type="project" value="TreeGrafter"/>
</dbReference>
<evidence type="ECO:0000313" key="2">
    <source>
        <dbReference type="EMBL" id="VDN29372.1"/>
    </source>
</evidence>
<evidence type="ECO:0000313" key="4">
    <source>
        <dbReference type="WBParaSite" id="GPUH_0001722801-mRNA-1"/>
    </source>
</evidence>
<dbReference type="EMBL" id="UYRT01084863">
    <property type="protein sequence ID" value="VDN29372.1"/>
    <property type="molecule type" value="Genomic_DNA"/>
</dbReference>
<dbReference type="PANTHER" id="PTHR11199:SF0">
    <property type="entry name" value="LD34181P-RELATED"/>
    <property type="match status" value="1"/>
</dbReference>
<evidence type="ECO:0000256" key="1">
    <source>
        <dbReference type="ARBA" id="ARBA00005486"/>
    </source>
</evidence>
<dbReference type="GO" id="GO:0000785">
    <property type="term" value="C:chromatin"/>
    <property type="evidence" value="ECO:0007669"/>
    <property type="project" value="TreeGrafter"/>
</dbReference>
<sequence>MHEHPDVLMEEPSAAGDAVFRAPAMGTRCRKRRAIFEDASAPTAVIAEAPRHPDNALVQLQQFFISCSGCKGVISSVMIQTMEYSEIIRQMTDHFDEDSGDYPLMMAGPQWKRFKQALADFVMLEDKTEDIRQMLTYIFKSVFVHRYR</sequence>
<dbReference type="AlphaFoldDB" id="A0A183E8B5"/>
<keyword evidence="3" id="KW-1185">Reference proteome</keyword>
<dbReference type="OrthoDB" id="498590at2759"/>